<dbReference type="RefSeq" id="WP_230370675.1">
    <property type="nucleotide sequence ID" value="NZ_WLYX01000001.1"/>
</dbReference>
<dbReference type="Proteomes" id="UP000446658">
    <property type="component" value="Unassembled WGS sequence"/>
</dbReference>
<accession>A0A844GGJ3</accession>
<reference evidence="1 2" key="1">
    <citation type="submission" date="2019-11" db="EMBL/GenBank/DDBJ databases">
        <title>Draft genome sequence of Paludibacterium sp. dN18-1.</title>
        <authorList>
            <person name="Im W.-T."/>
        </authorList>
    </citation>
    <scope>NUCLEOTIDE SEQUENCE [LARGE SCALE GENOMIC DNA]</scope>
    <source>
        <strain evidence="2">dN 18-1</strain>
    </source>
</reference>
<name>A0A844GGJ3_9NEIS</name>
<sequence>MPEIISLEFDTKGVSSKALQVLKTAVSIALQNRCVTLHHVPIADFCELANLPNTTSPALLSKLLIEARKVLGSVEVTDTDGEDEDLPWGSWPIFNETYVSNEHISFEISRPMYKQAVHAALLGSSSNYLSTLGEAHVISLPPR</sequence>
<evidence type="ECO:0000313" key="1">
    <source>
        <dbReference type="EMBL" id="MTD33625.1"/>
    </source>
</evidence>
<evidence type="ECO:0000313" key="2">
    <source>
        <dbReference type="Proteomes" id="UP000446658"/>
    </source>
</evidence>
<keyword evidence="2" id="KW-1185">Reference proteome</keyword>
<dbReference type="EMBL" id="WLYX01000001">
    <property type="protein sequence ID" value="MTD33625.1"/>
    <property type="molecule type" value="Genomic_DNA"/>
</dbReference>
<dbReference type="AlphaFoldDB" id="A0A844GGJ3"/>
<organism evidence="1 2">
    <name type="scientific">Paludibacterium denitrificans</name>
    <dbReference type="NCBI Taxonomy" id="2675226"/>
    <lineage>
        <taxon>Bacteria</taxon>
        <taxon>Pseudomonadati</taxon>
        <taxon>Pseudomonadota</taxon>
        <taxon>Betaproteobacteria</taxon>
        <taxon>Neisseriales</taxon>
        <taxon>Chromobacteriaceae</taxon>
        <taxon>Paludibacterium</taxon>
    </lineage>
</organism>
<proteinExistence type="predicted"/>
<gene>
    <name evidence="1" type="ORF">GKE73_12950</name>
</gene>
<protein>
    <submittedName>
        <fullName evidence="1">Uncharacterized protein</fullName>
    </submittedName>
</protein>
<comment type="caution">
    <text evidence="1">The sequence shown here is derived from an EMBL/GenBank/DDBJ whole genome shotgun (WGS) entry which is preliminary data.</text>
</comment>